<dbReference type="NCBIfam" id="TIGR03882">
    <property type="entry name" value="cyclo_dehyd_2"/>
    <property type="match status" value="1"/>
</dbReference>
<evidence type="ECO:0000313" key="3">
    <source>
        <dbReference type="EMBL" id="GAA1798813.1"/>
    </source>
</evidence>
<evidence type="ECO:0000256" key="1">
    <source>
        <dbReference type="SAM" id="MobiDB-lite"/>
    </source>
</evidence>
<proteinExistence type="predicted"/>
<dbReference type="Gene3D" id="3.30.1330.230">
    <property type="match status" value="1"/>
</dbReference>
<evidence type="ECO:0000259" key="2">
    <source>
        <dbReference type="PROSITE" id="PS51664"/>
    </source>
</evidence>
<dbReference type="RefSeq" id="WP_344128787.1">
    <property type="nucleotide sequence ID" value="NZ_BAAALT010000053.1"/>
</dbReference>
<dbReference type="NCBIfam" id="TIGR00702">
    <property type="entry name" value="YcaO-type kinase domain"/>
    <property type="match status" value="1"/>
</dbReference>
<dbReference type="InterPro" id="IPR003776">
    <property type="entry name" value="YcaO-like_dom"/>
</dbReference>
<dbReference type="InterPro" id="IPR022291">
    <property type="entry name" value="Bacteriocin_synth_cyclodeHase"/>
</dbReference>
<dbReference type="Gene3D" id="3.90.930.60">
    <property type="match status" value="1"/>
</dbReference>
<sequence>MRRPRVRADYLPVRLSAPAGDYLVVVGEARNLLVEDPIAAELMDHLDGRTETAAAVAALASRYPRRDVATALRRLIRLDLLVDGATTAPDAAAAAWDARGLDPDEAGRPLPMCLVDAGAPDIAALESQLLELGMKVTAGEDGDGPLVVAAKSPTDPRLAAINRARLADGRGWTMVRPHGTTLLLGPHFLPGETACWDCLRLRWTENEPVLTFVDSRRPGAPPVDPARASIPATVAVAAGLLAAELPVLAVHGRSPRLTGRLVTFDTLTLTGEGHDLRRQPYCPSCGGRPEADGRIELVPSPVAVSADGGSRSASAEETYRRLNHHVDRYLGVVNKLQPMVDYHNGLTYSFGAGHNFALPKGPAMLRTNLRGLSGGKGRTEVQAKVSAIGEAIERYCGVWRGDRPTIRATWPQVAHAVLPKDLLLFSEAQYDKREPRGHFHRVPSRLAEHHAIAWTRAWSLTFDEPRELPAAYCWYGHPDLADMDVCGADSNGCAAGATLPEAILQGFCELVERDSVALWWYHRTRMPGVDLASFNDPWIDALCDFYPRNLGRRLWALDLTADLGIPTFAAISPRVDRPVEDVLVGFGAHPDPAVAVGRALAEVNQFLPMVARSVGERTRYAVQDAETLAWFTSVRVAEQPWLSPSDAPRTTAATHPNTATGDAAEDVRRCVELARDAGLDVIVLDQSRADLELRVARVVVPGMRHFWRRLGPGRLWDVPARLGRAGLAADEAAMNPLSVFF</sequence>
<dbReference type="PANTHER" id="PTHR37809">
    <property type="entry name" value="RIBOSOMAL PROTEIN S12 METHYLTHIOTRANSFERASE ACCESSORY FACTOR YCAO"/>
    <property type="match status" value="1"/>
</dbReference>
<accession>A0ABN2LTB7</accession>
<dbReference type="Proteomes" id="UP001500218">
    <property type="component" value="Unassembled WGS sequence"/>
</dbReference>
<evidence type="ECO:0000313" key="4">
    <source>
        <dbReference type="Proteomes" id="UP001500218"/>
    </source>
</evidence>
<gene>
    <name evidence="3" type="ORF">GCM10009682_20540</name>
</gene>
<dbReference type="EMBL" id="BAAALT010000053">
    <property type="protein sequence ID" value="GAA1798813.1"/>
    <property type="molecule type" value="Genomic_DNA"/>
</dbReference>
<dbReference type="NCBIfam" id="TIGR03604">
    <property type="entry name" value="TOMM_cyclo_SagD"/>
    <property type="match status" value="1"/>
</dbReference>
<dbReference type="Gene3D" id="3.30.160.660">
    <property type="match status" value="1"/>
</dbReference>
<dbReference type="SUPFAM" id="SSF69572">
    <property type="entry name" value="Activating enzymes of the ubiquitin-like proteins"/>
    <property type="match status" value="1"/>
</dbReference>
<feature type="domain" description="YcaO" evidence="2">
    <location>
        <begin position="375"/>
        <end position="741"/>
    </location>
</feature>
<keyword evidence="4" id="KW-1185">Reference proteome</keyword>
<dbReference type="Pfam" id="PF02624">
    <property type="entry name" value="YcaO"/>
    <property type="match status" value="1"/>
</dbReference>
<dbReference type="PANTHER" id="PTHR37809:SF1">
    <property type="entry name" value="RIBOSOMAL PROTEIN S12 METHYLTHIOTRANSFERASE ACCESSORY FACTOR YCAO"/>
    <property type="match status" value="1"/>
</dbReference>
<reference evidence="3 4" key="1">
    <citation type="journal article" date="2019" name="Int. J. Syst. Evol. Microbiol.">
        <title>The Global Catalogue of Microorganisms (GCM) 10K type strain sequencing project: providing services to taxonomists for standard genome sequencing and annotation.</title>
        <authorList>
            <consortium name="The Broad Institute Genomics Platform"/>
            <consortium name="The Broad Institute Genome Sequencing Center for Infectious Disease"/>
            <person name="Wu L."/>
            <person name="Ma J."/>
        </authorList>
    </citation>
    <scope>NUCLEOTIDE SEQUENCE [LARGE SCALE GENOMIC DNA]</scope>
    <source>
        <strain evidence="3 4">JCM 13250</strain>
    </source>
</reference>
<feature type="compositionally biased region" description="Polar residues" evidence="1">
    <location>
        <begin position="651"/>
        <end position="660"/>
    </location>
</feature>
<dbReference type="InterPro" id="IPR027624">
    <property type="entry name" value="TOMM_cyclo_SagD"/>
</dbReference>
<name>A0ABN2LTB7_9ACTN</name>
<feature type="region of interest" description="Disordered" evidence="1">
    <location>
        <begin position="642"/>
        <end position="661"/>
    </location>
</feature>
<dbReference type="Gene3D" id="3.40.50.720">
    <property type="entry name" value="NAD(P)-binding Rossmann-like Domain"/>
    <property type="match status" value="1"/>
</dbReference>
<dbReference type="InterPro" id="IPR035985">
    <property type="entry name" value="Ubiquitin-activating_enz"/>
</dbReference>
<dbReference type="PROSITE" id="PS51664">
    <property type="entry name" value="YCAO"/>
    <property type="match status" value="1"/>
</dbReference>
<dbReference type="Gene3D" id="3.30.40.250">
    <property type="match status" value="1"/>
</dbReference>
<comment type="caution">
    <text evidence="3">The sequence shown here is derived from an EMBL/GenBank/DDBJ whole genome shotgun (WGS) entry which is preliminary data.</text>
</comment>
<protein>
    <submittedName>
        <fullName evidence="3">TOMM leader peptide-binding protein</fullName>
    </submittedName>
</protein>
<organism evidence="3 4">
    <name type="scientific">Luedemannella flava</name>
    <dbReference type="NCBI Taxonomy" id="349316"/>
    <lineage>
        <taxon>Bacteria</taxon>
        <taxon>Bacillati</taxon>
        <taxon>Actinomycetota</taxon>
        <taxon>Actinomycetes</taxon>
        <taxon>Micromonosporales</taxon>
        <taxon>Micromonosporaceae</taxon>
        <taxon>Luedemannella</taxon>
    </lineage>
</organism>